<comment type="caution">
    <text evidence="1">The sequence shown here is derived from an EMBL/GenBank/DDBJ whole genome shotgun (WGS) entry which is preliminary data.</text>
</comment>
<dbReference type="EMBL" id="CAJJDN010000078">
    <property type="protein sequence ID" value="CAD8102585.1"/>
    <property type="molecule type" value="Genomic_DNA"/>
</dbReference>
<proteinExistence type="predicted"/>
<reference evidence="1" key="1">
    <citation type="submission" date="2021-01" db="EMBL/GenBank/DDBJ databases">
        <authorList>
            <consortium name="Genoscope - CEA"/>
            <person name="William W."/>
        </authorList>
    </citation>
    <scope>NUCLEOTIDE SEQUENCE</scope>
</reference>
<evidence type="ECO:0000313" key="2">
    <source>
        <dbReference type="Proteomes" id="UP000692954"/>
    </source>
</evidence>
<evidence type="ECO:0000313" key="1">
    <source>
        <dbReference type="EMBL" id="CAD8102585.1"/>
    </source>
</evidence>
<name>A0A8S1PHH1_9CILI</name>
<keyword evidence="2" id="KW-1185">Reference proteome</keyword>
<dbReference type="AlphaFoldDB" id="A0A8S1PHH1"/>
<sequence length="105" mass="12490">MFIINSIAITNDQKYVIGATIAGMLYFWNFKNILLENSSRTQENFLQISTIQGINIINNNYSRKPLLCNFQQVVLSLNANFNLFKSNYRHRFKCFFLNFIFLKRY</sequence>
<organism evidence="1 2">
    <name type="scientific">Paramecium sonneborni</name>
    <dbReference type="NCBI Taxonomy" id="65129"/>
    <lineage>
        <taxon>Eukaryota</taxon>
        <taxon>Sar</taxon>
        <taxon>Alveolata</taxon>
        <taxon>Ciliophora</taxon>
        <taxon>Intramacronucleata</taxon>
        <taxon>Oligohymenophorea</taxon>
        <taxon>Peniculida</taxon>
        <taxon>Parameciidae</taxon>
        <taxon>Paramecium</taxon>
    </lineage>
</organism>
<gene>
    <name evidence="1" type="ORF">PSON_ATCC_30995.1.T0780091</name>
</gene>
<dbReference type="Proteomes" id="UP000692954">
    <property type="component" value="Unassembled WGS sequence"/>
</dbReference>
<accession>A0A8S1PHH1</accession>
<protein>
    <submittedName>
        <fullName evidence="1">Uncharacterized protein</fullName>
    </submittedName>
</protein>